<name>A0A7X0VBT4_9ACTN</name>
<dbReference type="RefSeq" id="WP_185254018.1">
    <property type="nucleotide sequence ID" value="NZ_JACKXE010000001.1"/>
</dbReference>
<accession>A0A7X0VBT4</accession>
<reference evidence="1 2" key="1">
    <citation type="submission" date="2020-08" db="EMBL/GenBank/DDBJ databases">
        <authorList>
            <person name="Seo M.-J."/>
        </authorList>
    </citation>
    <scope>NUCLEOTIDE SEQUENCE [LARGE SCALE GENOMIC DNA]</scope>
    <source>
        <strain evidence="1 2">KIGAM211</strain>
    </source>
</reference>
<comment type="caution">
    <text evidence="1">The sequence shown here is derived from an EMBL/GenBank/DDBJ whole genome shotgun (WGS) entry which is preliminary data.</text>
</comment>
<sequence length="170" mass="18796">MPTSHEKVVPIRVPVPVGSVQGTLALDLQPRHDPPALRVAGHGAPAADVLPIDLRVRRQLEQWSWRYAQAAVEIVGGDRPVSQLLRWSSRPVYEDLARRALLVAQAGGHEPGAGRVQPVRPMVQSVRCCFLAREAAEVSVRVRYGQRSRALAARFELRTGRWLCTALDFA</sequence>
<dbReference type="EMBL" id="JACKXE010000001">
    <property type="protein sequence ID" value="MBB6629021.1"/>
    <property type="molecule type" value="Genomic_DNA"/>
</dbReference>
<dbReference type="Proteomes" id="UP000523955">
    <property type="component" value="Unassembled WGS sequence"/>
</dbReference>
<dbReference type="Pfam" id="PF20060">
    <property type="entry name" value="DUF6459"/>
    <property type="match status" value="1"/>
</dbReference>
<evidence type="ECO:0000313" key="1">
    <source>
        <dbReference type="EMBL" id="MBB6629021.1"/>
    </source>
</evidence>
<protein>
    <submittedName>
        <fullName evidence="1">Uncharacterized protein</fullName>
    </submittedName>
</protein>
<gene>
    <name evidence="1" type="ORF">H5V45_16970</name>
</gene>
<organism evidence="1 2">
    <name type="scientific">Nocardioides luti</name>
    <dbReference type="NCBI Taxonomy" id="2761101"/>
    <lineage>
        <taxon>Bacteria</taxon>
        <taxon>Bacillati</taxon>
        <taxon>Actinomycetota</taxon>
        <taxon>Actinomycetes</taxon>
        <taxon>Propionibacteriales</taxon>
        <taxon>Nocardioidaceae</taxon>
        <taxon>Nocardioides</taxon>
    </lineage>
</organism>
<dbReference type="AlphaFoldDB" id="A0A7X0VBT4"/>
<dbReference type="InterPro" id="IPR045596">
    <property type="entry name" value="DUF6459"/>
</dbReference>
<evidence type="ECO:0000313" key="2">
    <source>
        <dbReference type="Proteomes" id="UP000523955"/>
    </source>
</evidence>
<keyword evidence="2" id="KW-1185">Reference proteome</keyword>
<proteinExistence type="predicted"/>